<gene>
    <name evidence="1" type="ORF">TCEB3V08_LOCUS4123</name>
</gene>
<reference evidence="1" key="1">
    <citation type="submission" date="2020-11" db="EMBL/GenBank/DDBJ databases">
        <authorList>
            <person name="Tran Van P."/>
        </authorList>
    </citation>
    <scope>NUCLEOTIDE SEQUENCE</scope>
</reference>
<evidence type="ECO:0000313" key="1">
    <source>
        <dbReference type="EMBL" id="CAD7397531.1"/>
    </source>
</evidence>
<sequence>MWPLKHNTVFLVPDAIESGAVREPRGQIWDTNTTLTNLYTSSIMATNSQLYIPKSGDTWFKRHSSGLVYPCPRSSWFKI</sequence>
<organism evidence="1">
    <name type="scientific">Timema cristinae</name>
    <name type="common">Walking stick</name>
    <dbReference type="NCBI Taxonomy" id="61476"/>
    <lineage>
        <taxon>Eukaryota</taxon>
        <taxon>Metazoa</taxon>
        <taxon>Ecdysozoa</taxon>
        <taxon>Arthropoda</taxon>
        <taxon>Hexapoda</taxon>
        <taxon>Insecta</taxon>
        <taxon>Pterygota</taxon>
        <taxon>Neoptera</taxon>
        <taxon>Polyneoptera</taxon>
        <taxon>Phasmatodea</taxon>
        <taxon>Timematodea</taxon>
        <taxon>Timematoidea</taxon>
        <taxon>Timematidae</taxon>
        <taxon>Timema</taxon>
    </lineage>
</organism>
<dbReference type="EMBL" id="OC317531">
    <property type="protein sequence ID" value="CAD7397531.1"/>
    <property type="molecule type" value="Genomic_DNA"/>
</dbReference>
<name>A0A7R9GTN0_TIMCR</name>
<proteinExistence type="predicted"/>
<accession>A0A7R9GTN0</accession>
<protein>
    <submittedName>
        <fullName evidence="1">Uncharacterized protein</fullName>
    </submittedName>
</protein>
<dbReference type="AlphaFoldDB" id="A0A7R9GTN0"/>